<dbReference type="AlphaFoldDB" id="A0AAD9AAD2"/>
<evidence type="ECO:0000256" key="1">
    <source>
        <dbReference type="SAM" id="MobiDB-lite"/>
    </source>
</evidence>
<comment type="caution">
    <text evidence="2">The sequence shown here is derived from an EMBL/GenBank/DDBJ whole genome shotgun (WGS) entry which is preliminary data.</text>
</comment>
<gene>
    <name evidence="2" type="ORF">CCHR01_12930</name>
</gene>
<feature type="region of interest" description="Disordered" evidence="1">
    <location>
        <begin position="171"/>
        <end position="266"/>
    </location>
</feature>
<feature type="compositionally biased region" description="Polar residues" evidence="1">
    <location>
        <begin position="222"/>
        <end position="254"/>
    </location>
</feature>
<evidence type="ECO:0000313" key="2">
    <source>
        <dbReference type="EMBL" id="KAK1844438.1"/>
    </source>
</evidence>
<name>A0AAD9AAD2_9PEZI</name>
<proteinExistence type="predicted"/>
<organism evidence="2 3">
    <name type="scientific">Colletotrichum chrysophilum</name>
    <dbReference type="NCBI Taxonomy" id="1836956"/>
    <lineage>
        <taxon>Eukaryota</taxon>
        <taxon>Fungi</taxon>
        <taxon>Dikarya</taxon>
        <taxon>Ascomycota</taxon>
        <taxon>Pezizomycotina</taxon>
        <taxon>Sordariomycetes</taxon>
        <taxon>Hypocreomycetidae</taxon>
        <taxon>Glomerellales</taxon>
        <taxon>Glomerellaceae</taxon>
        <taxon>Colletotrichum</taxon>
        <taxon>Colletotrichum gloeosporioides species complex</taxon>
    </lineage>
</organism>
<dbReference type="EMBL" id="JAQOWY010000311">
    <property type="protein sequence ID" value="KAK1844438.1"/>
    <property type="molecule type" value="Genomic_DNA"/>
</dbReference>
<accession>A0AAD9AAD2</accession>
<sequence>MSEDTAENSITGEDNITAEDETGSQTKRVAEKSSIVQLGPTYTVLLPLITSAGRKPKTLTMQGYVGVLLCSPNVLISGLSQSPVLYPGMDICLDLESSSAWVEDCATRRTVSQTQRIREGGVPNPKASRMQSEAEAGKGYFALESWVSLSAIYNWLVAVAEHVDLQVERHATGSAPRPTSCGIAGITTRATSRRGHVEQTARNDSSSSRRRSIPRPFRSPATYYSQPSAAEDTVTGTSRTPSSTSLATPHTVMSQGAWPRSLSMGEEQRATKRRGLCVGWNVKCVDYDLLQKLLLLALPTSRSIGPLAEQHHRPTTLRDDHPLPFRKLPSVLAAQCHEDDLFPLFEIRLVMATIYSSATTAVAAFFGGSVELPALLQLAPKLLDVSCGPLMG</sequence>
<keyword evidence="3" id="KW-1185">Reference proteome</keyword>
<protein>
    <submittedName>
        <fullName evidence="2">Uncharacterized protein</fullName>
    </submittedName>
</protein>
<evidence type="ECO:0000313" key="3">
    <source>
        <dbReference type="Proteomes" id="UP001243330"/>
    </source>
</evidence>
<dbReference type="Proteomes" id="UP001243330">
    <property type="component" value="Unassembled WGS sequence"/>
</dbReference>
<reference evidence="2" key="1">
    <citation type="submission" date="2023-01" db="EMBL/GenBank/DDBJ databases">
        <title>Colletotrichum chrysophilum M932 genome sequence.</title>
        <authorList>
            <person name="Baroncelli R."/>
        </authorList>
    </citation>
    <scope>NUCLEOTIDE SEQUENCE</scope>
    <source>
        <strain evidence="2">M932</strain>
    </source>
</reference>
<feature type="region of interest" description="Disordered" evidence="1">
    <location>
        <begin position="1"/>
        <end position="32"/>
    </location>
</feature>